<dbReference type="Pfam" id="PF12890">
    <property type="entry name" value="DHOase"/>
    <property type="match status" value="1"/>
</dbReference>
<keyword evidence="3" id="KW-0378">Hydrolase</keyword>
<feature type="non-terminal residue" evidence="6">
    <location>
        <position position="339"/>
    </location>
</feature>
<dbReference type="InterPro" id="IPR032466">
    <property type="entry name" value="Metal_Hydrolase"/>
</dbReference>
<dbReference type="NCBIfam" id="TIGR00857">
    <property type="entry name" value="pyrC_multi"/>
    <property type="match status" value="1"/>
</dbReference>
<dbReference type="PANTHER" id="PTHR43668">
    <property type="entry name" value="ALLANTOINASE"/>
    <property type="match status" value="1"/>
</dbReference>
<protein>
    <recommendedName>
        <fullName evidence="5">Dihydroorotase catalytic domain-containing protein</fullName>
    </recommendedName>
</protein>
<dbReference type="InterPro" id="IPR050138">
    <property type="entry name" value="DHOase/Allantoinase_Hydrolase"/>
</dbReference>
<dbReference type="EMBL" id="UINC01090104">
    <property type="protein sequence ID" value="SVC41747.1"/>
    <property type="molecule type" value="Genomic_DNA"/>
</dbReference>
<comment type="cofactor">
    <cofactor evidence="1">
        <name>Zn(2+)</name>
        <dbReference type="ChEBI" id="CHEBI:29105"/>
    </cofactor>
</comment>
<dbReference type="AlphaFoldDB" id="A0A382M248"/>
<dbReference type="PROSITE" id="PS00483">
    <property type="entry name" value="DIHYDROOROTASE_2"/>
    <property type="match status" value="1"/>
</dbReference>
<evidence type="ECO:0000256" key="4">
    <source>
        <dbReference type="ARBA" id="ARBA00022975"/>
    </source>
</evidence>
<organism evidence="6">
    <name type="scientific">marine metagenome</name>
    <dbReference type="NCBI Taxonomy" id="408172"/>
    <lineage>
        <taxon>unclassified sequences</taxon>
        <taxon>metagenomes</taxon>
        <taxon>ecological metagenomes</taxon>
    </lineage>
</organism>
<dbReference type="GO" id="GO:0004151">
    <property type="term" value="F:dihydroorotase activity"/>
    <property type="evidence" value="ECO:0007669"/>
    <property type="project" value="InterPro"/>
</dbReference>
<evidence type="ECO:0000256" key="3">
    <source>
        <dbReference type="ARBA" id="ARBA00022801"/>
    </source>
</evidence>
<accession>A0A382M248</accession>
<dbReference type="GO" id="GO:0004038">
    <property type="term" value="F:allantoinase activity"/>
    <property type="evidence" value="ECO:0007669"/>
    <property type="project" value="TreeGrafter"/>
</dbReference>
<evidence type="ECO:0000256" key="2">
    <source>
        <dbReference type="ARBA" id="ARBA00022723"/>
    </source>
</evidence>
<evidence type="ECO:0000313" key="6">
    <source>
        <dbReference type="EMBL" id="SVC41747.1"/>
    </source>
</evidence>
<dbReference type="GO" id="GO:0006145">
    <property type="term" value="P:purine nucleobase catabolic process"/>
    <property type="evidence" value="ECO:0007669"/>
    <property type="project" value="TreeGrafter"/>
</dbReference>
<dbReference type="InterPro" id="IPR024403">
    <property type="entry name" value="DHOase_cat"/>
</dbReference>
<dbReference type="GO" id="GO:0046872">
    <property type="term" value="F:metal ion binding"/>
    <property type="evidence" value="ECO:0007669"/>
    <property type="project" value="UniProtKB-KW"/>
</dbReference>
<dbReference type="CDD" id="cd01317">
    <property type="entry name" value="DHOase_IIa"/>
    <property type="match status" value="1"/>
</dbReference>
<dbReference type="InterPro" id="IPR002195">
    <property type="entry name" value="Dihydroorotase_CS"/>
</dbReference>
<dbReference type="GO" id="GO:0006221">
    <property type="term" value="P:pyrimidine nucleotide biosynthetic process"/>
    <property type="evidence" value="ECO:0007669"/>
    <property type="project" value="UniProtKB-KW"/>
</dbReference>
<dbReference type="InterPro" id="IPR004722">
    <property type="entry name" value="DHOase"/>
</dbReference>
<gene>
    <name evidence="6" type="ORF">METZ01_LOCUS294601</name>
</gene>
<dbReference type="SUPFAM" id="SSF51556">
    <property type="entry name" value="Metallo-dependent hydrolases"/>
    <property type="match status" value="1"/>
</dbReference>
<proteinExistence type="predicted"/>
<keyword evidence="4" id="KW-0665">Pyrimidine biosynthesis</keyword>
<reference evidence="6" key="1">
    <citation type="submission" date="2018-05" db="EMBL/GenBank/DDBJ databases">
        <authorList>
            <person name="Lanie J.A."/>
            <person name="Ng W.-L."/>
            <person name="Kazmierczak K.M."/>
            <person name="Andrzejewski T.M."/>
            <person name="Davidsen T.M."/>
            <person name="Wayne K.J."/>
            <person name="Tettelin H."/>
            <person name="Glass J.I."/>
            <person name="Rusch D."/>
            <person name="Podicherti R."/>
            <person name="Tsui H.-C.T."/>
            <person name="Winkler M.E."/>
        </authorList>
    </citation>
    <scope>NUCLEOTIDE SEQUENCE</scope>
</reference>
<keyword evidence="2" id="KW-0479">Metal-binding</keyword>
<dbReference type="Gene3D" id="3.20.20.140">
    <property type="entry name" value="Metal-dependent hydrolases"/>
    <property type="match status" value="1"/>
</dbReference>
<dbReference type="PANTHER" id="PTHR43668:SF2">
    <property type="entry name" value="ALLANTOINASE"/>
    <property type="match status" value="1"/>
</dbReference>
<dbReference type="InterPro" id="IPR011059">
    <property type="entry name" value="Metal-dep_hydrolase_composite"/>
</dbReference>
<sequence>VGDILVVNGLIAEIRTANPNWDHLGDKLNNQIKIIEAKGSIVSPGFVDAHCHLREPGFEHKETISSGTRAAAKGGYTTVCAMPNTEPVMDSAQVVEFVLNKAKNEGLVKVNAIGAISVGSAGSKLSQMNELVNSGVIGFSDDGNPVNNPKLMEQALLYSSMFGLPVIGHCEVLELTNGASVNEGIVSNVLGVKGISSASEEIMVARDILLAKDTGGKLHIAHASTSGTVKLVGLAKEQGIDVTCEVTPHHLTLPEEVLLGNIDDIYDVQRDSRDSISHLVGLGPNAYMTNAKVSPPLRSTKDIEELISGLKNGIIDFIATDHAPHSNLDKFCTLDDAAN</sequence>
<dbReference type="GO" id="GO:0005737">
    <property type="term" value="C:cytoplasm"/>
    <property type="evidence" value="ECO:0007669"/>
    <property type="project" value="TreeGrafter"/>
</dbReference>
<evidence type="ECO:0000256" key="1">
    <source>
        <dbReference type="ARBA" id="ARBA00001947"/>
    </source>
</evidence>
<feature type="non-terminal residue" evidence="6">
    <location>
        <position position="1"/>
    </location>
</feature>
<name>A0A382M248_9ZZZZ</name>
<feature type="domain" description="Dihydroorotase catalytic" evidence="5">
    <location>
        <begin position="40"/>
        <end position="225"/>
    </location>
</feature>
<dbReference type="SUPFAM" id="SSF51338">
    <property type="entry name" value="Composite domain of metallo-dependent hydrolases"/>
    <property type="match status" value="1"/>
</dbReference>
<evidence type="ECO:0000259" key="5">
    <source>
        <dbReference type="Pfam" id="PF12890"/>
    </source>
</evidence>